<dbReference type="STRING" id="930990.A0A067LTJ0"/>
<name>A0A067LTJ0_BOTB1</name>
<keyword evidence="3" id="KW-1185">Reference proteome</keyword>
<gene>
    <name evidence="2" type="ORF">BOTBODRAFT_78019</name>
</gene>
<dbReference type="HOGENOM" id="CLU_200119_0_0_1"/>
<dbReference type="Proteomes" id="UP000027195">
    <property type="component" value="Unassembled WGS sequence"/>
</dbReference>
<proteinExistence type="predicted"/>
<evidence type="ECO:0000259" key="1">
    <source>
        <dbReference type="Pfam" id="PF07727"/>
    </source>
</evidence>
<organism evidence="2 3">
    <name type="scientific">Botryobasidium botryosum (strain FD-172 SS1)</name>
    <dbReference type="NCBI Taxonomy" id="930990"/>
    <lineage>
        <taxon>Eukaryota</taxon>
        <taxon>Fungi</taxon>
        <taxon>Dikarya</taxon>
        <taxon>Basidiomycota</taxon>
        <taxon>Agaricomycotina</taxon>
        <taxon>Agaricomycetes</taxon>
        <taxon>Cantharellales</taxon>
        <taxon>Botryobasidiaceae</taxon>
        <taxon>Botryobasidium</taxon>
    </lineage>
</organism>
<accession>A0A067LTJ0</accession>
<dbReference type="AlphaFoldDB" id="A0A067LTJ0"/>
<dbReference type="OrthoDB" id="128382at2759"/>
<sequence>DLGEVKWILGISVTRDRDARTITLSQSAYVDKLLTCFDMTNSNPVATPMDTNVVL</sequence>
<dbReference type="InterPro" id="IPR013103">
    <property type="entry name" value="RVT_2"/>
</dbReference>
<reference evidence="3" key="1">
    <citation type="journal article" date="2014" name="Proc. Natl. Acad. Sci. U.S.A.">
        <title>Extensive sampling of basidiomycete genomes demonstrates inadequacy of the white-rot/brown-rot paradigm for wood decay fungi.</title>
        <authorList>
            <person name="Riley R."/>
            <person name="Salamov A.A."/>
            <person name="Brown D.W."/>
            <person name="Nagy L.G."/>
            <person name="Floudas D."/>
            <person name="Held B.W."/>
            <person name="Levasseur A."/>
            <person name="Lombard V."/>
            <person name="Morin E."/>
            <person name="Otillar R."/>
            <person name="Lindquist E.A."/>
            <person name="Sun H."/>
            <person name="LaButti K.M."/>
            <person name="Schmutz J."/>
            <person name="Jabbour D."/>
            <person name="Luo H."/>
            <person name="Baker S.E."/>
            <person name="Pisabarro A.G."/>
            <person name="Walton J.D."/>
            <person name="Blanchette R.A."/>
            <person name="Henrissat B."/>
            <person name="Martin F."/>
            <person name="Cullen D."/>
            <person name="Hibbett D.S."/>
            <person name="Grigoriev I.V."/>
        </authorList>
    </citation>
    <scope>NUCLEOTIDE SEQUENCE [LARGE SCALE GENOMIC DNA]</scope>
    <source>
        <strain evidence="3">FD-172 SS1</strain>
    </source>
</reference>
<dbReference type="EMBL" id="KL198260">
    <property type="protein sequence ID" value="KDQ05550.1"/>
    <property type="molecule type" value="Genomic_DNA"/>
</dbReference>
<feature type="non-terminal residue" evidence="2">
    <location>
        <position position="1"/>
    </location>
</feature>
<protein>
    <recommendedName>
        <fullName evidence="1">Reverse transcriptase Ty1/copia-type domain-containing protein</fullName>
    </recommendedName>
</protein>
<dbReference type="Pfam" id="PF07727">
    <property type="entry name" value="RVT_2"/>
    <property type="match status" value="1"/>
</dbReference>
<evidence type="ECO:0000313" key="2">
    <source>
        <dbReference type="EMBL" id="KDQ05550.1"/>
    </source>
</evidence>
<feature type="domain" description="Reverse transcriptase Ty1/copia-type" evidence="1">
    <location>
        <begin position="1"/>
        <end position="49"/>
    </location>
</feature>
<evidence type="ECO:0000313" key="3">
    <source>
        <dbReference type="Proteomes" id="UP000027195"/>
    </source>
</evidence>
<dbReference type="InParanoid" id="A0A067LTJ0"/>
<feature type="non-terminal residue" evidence="2">
    <location>
        <position position="55"/>
    </location>
</feature>